<evidence type="ECO:0000313" key="3">
    <source>
        <dbReference type="Proteomes" id="UP001603857"/>
    </source>
</evidence>
<proteinExistence type="predicted"/>
<evidence type="ECO:0000313" key="2">
    <source>
        <dbReference type="EMBL" id="KAL2326552.1"/>
    </source>
</evidence>
<protein>
    <submittedName>
        <fullName evidence="2">Uncharacterized protein</fullName>
    </submittedName>
</protein>
<dbReference type="AlphaFoldDB" id="A0ABD1LSS0"/>
<keyword evidence="3" id="KW-1185">Reference proteome</keyword>
<feature type="region of interest" description="Disordered" evidence="1">
    <location>
        <begin position="76"/>
        <end position="95"/>
    </location>
</feature>
<dbReference type="Proteomes" id="UP001603857">
    <property type="component" value="Unassembled WGS sequence"/>
</dbReference>
<comment type="caution">
    <text evidence="2">The sequence shown here is derived from an EMBL/GenBank/DDBJ whole genome shotgun (WGS) entry which is preliminary data.</text>
</comment>
<reference evidence="2 3" key="1">
    <citation type="submission" date="2024-08" db="EMBL/GenBank/DDBJ databases">
        <title>Insights into the chromosomal genome structure of Flemingia macrophylla.</title>
        <authorList>
            <person name="Ding Y."/>
            <person name="Zhao Y."/>
            <person name="Bi W."/>
            <person name="Wu M."/>
            <person name="Zhao G."/>
            <person name="Gong Y."/>
            <person name="Li W."/>
            <person name="Zhang P."/>
        </authorList>
    </citation>
    <scope>NUCLEOTIDE SEQUENCE [LARGE SCALE GENOMIC DNA]</scope>
    <source>
        <strain evidence="2">DYQJB</strain>
        <tissue evidence="2">Leaf</tissue>
    </source>
</reference>
<sequence>MAEYLGKVHGLLHDFNELLPLADTPAKELEQRQTFFMLMALYGLPDEYSSIRDQILGSPNVPTLHYAWSTLFRVPSRSSSDTPFAPPGDSFAVVS</sequence>
<organism evidence="2 3">
    <name type="scientific">Flemingia macrophylla</name>
    <dbReference type="NCBI Taxonomy" id="520843"/>
    <lineage>
        <taxon>Eukaryota</taxon>
        <taxon>Viridiplantae</taxon>
        <taxon>Streptophyta</taxon>
        <taxon>Embryophyta</taxon>
        <taxon>Tracheophyta</taxon>
        <taxon>Spermatophyta</taxon>
        <taxon>Magnoliopsida</taxon>
        <taxon>eudicotyledons</taxon>
        <taxon>Gunneridae</taxon>
        <taxon>Pentapetalae</taxon>
        <taxon>rosids</taxon>
        <taxon>fabids</taxon>
        <taxon>Fabales</taxon>
        <taxon>Fabaceae</taxon>
        <taxon>Papilionoideae</taxon>
        <taxon>50 kb inversion clade</taxon>
        <taxon>NPAAA clade</taxon>
        <taxon>indigoferoid/millettioid clade</taxon>
        <taxon>Phaseoleae</taxon>
        <taxon>Flemingia</taxon>
    </lineage>
</organism>
<gene>
    <name evidence="2" type="ORF">Fmac_025610</name>
</gene>
<evidence type="ECO:0000256" key="1">
    <source>
        <dbReference type="SAM" id="MobiDB-lite"/>
    </source>
</evidence>
<dbReference type="EMBL" id="JBGMDY010000008">
    <property type="protein sequence ID" value="KAL2326552.1"/>
    <property type="molecule type" value="Genomic_DNA"/>
</dbReference>
<name>A0ABD1LSS0_9FABA</name>
<accession>A0ABD1LSS0</accession>